<proteinExistence type="predicted"/>
<organism evidence="1 2">
    <name type="scientific">Nonomuraea diastatica</name>
    <dbReference type="NCBI Taxonomy" id="1848329"/>
    <lineage>
        <taxon>Bacteria</taxon>
        <taxon>Bacillati</taxon>
        <taxon>Actinomycetota</taxon>
        <taxon>Actinomycetes</taxon>
        <taxon>Streptosporangiales</taxon>
        <taxon>Streptosporangiaceae</taxon>
        <taxon>Nonomuraea</taxon>
    </lineage>
</organism>
<name>A0A4R4WG21_9ACTN</name>
<evidence type="ECO:0000313" key="1">
    <source>
        <dbReference type="EMBL" id="TDD17872.1"/>
    </source>
</evidence>
<keyword evidence="2" id="KW-1185">Reference proteome</keyword>
<evidence type="ECO:0008006" key="3">
    <source>
        <dbReference type="Google" id="ProtNLM"/>
    </source>
</evidence>
<dbReference type="AlphaFoldDB" id="A0A4R4WG21"/>
<dbReference type="EMBL" id="SMKP01000080">
    <property type="protein sequence ID" value="TDD17872.1"/>
    <property type="molecule type" value="Genomic_DNA"/>
</dbReference>
<accession>A0A4R4WG21</accession>
<dbReference type="OrthoDB" id="3215106at2"/>
<gene>
    <name evidence="1" type="ORF">E1294_26550</name>
</gene>
<evidence type="ECO:0000313" key="2">
    <source>
        <dbReference type="Proteomes" id="UP000294543"/>
    </source>
</evidence>
<comment type="caution">
    <text evidence="1">The sequence shown here is derived from an EMBL/GenBank/DDBJ whole genome shotgun (WGS) entry which is preliminary data.</text>
</comment>
<dbReference type="Gene3D" id="1.25.40.10">
    <property type="entry name" value="Tetratricopeptide repeat domain"/>
    <property type="match status" value="1"/>
</dbReference>
<dbReference type="Proteomes" id="UP000294543">
    <property type="component" value="Unassembled WGS sequence"/>
</dbReference>
<reference evidence="1 2" key="1">
    <citation type="submission" date="2019-03" db="EMBL/GenBank/DDBJ databases">
        <title>Draft genome sequences of novel Actinobacteria.</title>
        <authorList>
            <person name="Sahin N."/>
            <person name="Ay H."/>
            <person name="Saygin H."/>
        </authorList>
    </citation>
    <scope>NUCLEOTIDE SEQUENCE [LARGE SCALE GENOMIC DNA]</scope>
    <source>
        <strain evidence="1 2">KC712</strain>
    </source>
</reference>
<protein>
    <recommendedName>
        <fullName evidence="3">XRE family transcriptional regulator</fullName>
    </recommendedName>
</protein>
<sequence>MEVFANARAAQNLARTLVERTRRPSDLIDLYLVLGQANALMASIAFDLGNWQAAATLARSSTTYAELSGHGSLQAWTLGLQGTLAFWQNEPERSLGFVFRGLAVAPQGASRYRLRYIASRAHAVAGNAEAARAVLVEARHDKEVSVNFPDELHDEVRGEFTFDGARAAACAAAAWLYLKDGEQAAHHAREALDAYGQIPEVRRPFSPVTGARIDLASAYLLTGNREAAEAELGPVFALPADLRNVSLSGRLARTRFILGSPAWQGKPAAIELSDRMNDWLQETAANPGVVEDVM</sequence>
<dbReference type="InterPro" id="IPR011990">
    <property type="entry name" value="TPR-like_helical_dom_sf"/>
</dbReference>